<evidence type="ECO:0000313" key="4">
    <source>
        <dbReference type="Proteomes" id="UP000663829"/>
    </source>
</evidence>
<feature type="non-terminal residue" evidence="2">
    <location>
        <position position="1"/>
    </location>
</feature>
<protein>
    <submittedName>
        <fullName evidence="2">Uncharacterized protein</fullName>
    </submittedName>
</protein>
<keyword evidence="4" id="KW-1185">Reference proteome</keyword>
<organism evidence="2 4">
    <name type="scientific">Didymodactylos carnosus</name>
    <dbReference type="NCBI Taxonomy" id="1234261"/>
    <lineage>
        <taxon>Eukaryota</taxon>
        <taxon>Metazoa</taxon>
        <taxon>Spiralia</taxon>
        <taxon>Gnathifera</taxon>
        <taxon>Rotifera</taxon>
        <taxon>Eurotatoria</taxon>
        <taxon>Bdelloidea</taxon>
        <taxon>Philodinida</taxon>
        <taxon>Philodinidae</taxon>
        <taxon>Didymodactylos</taxon>
    </lineage>
</organism>
<accession>A0A816EXY6</accession>
<gene>
    <name evidence="2" type="ORF">GPM918_LOCUS45639</name>
    <name evidence="3" type="ORF">SRO942_LOCUS48328</name>
</gene>
<comment type="caution">
    <text evidence="2">The sequence shown here is derived from an EMBL/GenBank/DDBJ whole genome shotgun (WGS) entry which is preliminary data.</text>
</comment>
<feature type="compositionally biased region" description="Basic and acidic residues" evidence="1">
    <location>
        <begin position="29"/>
        <end position="54"/>
    </location>
</feature>
<dbReference type="Proteomes" id="UP000663829">
    <property type="component" value="Unassembled WGS sequence"/>
</dbReference>
<dbReference type="Proteomes" id="UP000681722">
    <property type="component" value="Unassembled WGS sequence"/>
</dbReference>
<evidence type="ECO:0000256" key="1">
    <source>
        <dbReference type="SAM" id="MobiDB-lite"/>
    </source>
</evidence>
<dbReference type="AlphaFoldDB" id="A0A816EXY6"/>
<proteinExistence type="predicted"/>
<name>A0A816EXY6_9BILA</name>
<evidence type="ECO:0000313" key="2">
    <source>
        <dbReference type="EMBL" id="CAF1653384.1"/>
    </source>
</evidence>
<dbReference type="EMBL" id="CAJNOQ010052513">
    <property type="protein sequence ID" value="CAF1653384.1"/>
    <property type="molecule type" value="Genomic_DNA"/>
</dbReference>
<evidence type="ECO:0000313" key="3">
    <source>
        <dbReference type="EMBL" id="CAF4586355.1"/>
    </source>
</evidence>
<feature type="region of interest" description="Disordered" evidence="1">
    <location>
        <begin position="27"/>
        <end position="61"/>
    </location>
</feature>
<dbReference type="EMBL" id="CAJOBC010123902">
    <property type="protein sequence ID" value="CAF4586355.1"/>
    <property type="molecule type" value="Genomic_DNA"/>
</dbReference>
<sequence>LYLDDDYSVQPGHIPWYKYDPSVNVSDIPRIHDDKNDSAPPERLKPVGTKEKNKQPSLKGM</sequence>
<reference evidence="2" key="1">
    <citation type="submission" date="2021-02" db="EMBL/GenBank/DDBJ databases">
        <authorList>
            <person name="Nowell W R."/>
        </authorList>
    </citation>
    <scope>NUCLEOTIDE SEQUENCE</scope>
</reference>